<feature type="compositionally biased region" description="Basic and acidic residues" evidence="1">
    <location>
        <begin position="214"/>
        <end position="224"/>
    </location>
</feature>
<feature type="non-terminal residue" evidence="3">
    <location>
        <position position="298"/>
    </location>
</feature>
<reference evidence="3" key="2">
    <citation type="submission" date="2021-08" db="EMBL/GenBank/DDBJ databases">
        <authorList>
            <person name="Gostincar C."/>
            <person name="Sun X."/>
            <person name="Song Z."/>
            <person name="Gunde-Cimerman N."/>
        </authorList>
    </citation>
    <scope>NUCLEOTIDE SEQUENCE</scope>
    <source>
        <strain evidence="3">EXF-9911</strain>
    </source>
</reference>
<protein>
    <submittedName>
        <fullName evidence="3">DUF1768-domain-containing protein</fullName>
    </submittedName>
</protein>
<evidence type="ECO:0000259" key="2">
    <source>
        <dbReference type="Pfam" id="PF08719"/>
    </source>
</evidence>
<dbReference type="EMBL" id="JAHFXF010000237">
    <property type="protein sequence ID" value="KAG9692229.1"/>
    <property type="molecule type" value="Genomic_DNA"/>
</dbReference>
<dbReference type="Pfam" id="PF08719">
    <property type="entry name" value="NADAR"/>
    <property type="match status" value="1"/>
</dbReference>
<dbReference type="InterPro" id="IPR012816">
    <property type="entry name" value="NADAR"/>
</dbReference>
<dbReference type="InterPro" id="IPR037238">
    <property type="entry name" value="YbiA-like_sf"/>
</dbReference>
<dbReference type="SUPFAM" id="SSF143990">
    <property type="entry name" value="YbiA-like"/>
    <property type="match status" value="1"/>
</dbReference>
<feature type="compositionally biased region" description="Acidic residues" evidence="1">
    <location>
        <begin position="268"/>
        <end position="279"/>
    </location>
</feature>
<evidence type="ECO:0000313" key="4">
    <source>
        <dbReference type="Proteomes" id="UP000779574"/>
    </source>
</evidence>
<feature type="compositionally biased region" description="Basic residues" evidence="1">
    <location>
        <begin position="235"/>
        <end position="244"/>
    </location>
</feature>
<sequence length="298" mass="33902">MAPRQKQLSEDSSEPIYFFNTREKPYGIFSQFRQCTFTDPKYPDLEFRCAEQYMMYSKAQTFDSPAIAAEILATTASTAQKKLGRQIKGFSDGVWDAVKVGIVERGNLLKFEQNEEFKKVLLDTGDRLLVEAAANDKIWGIGYTAAGAKKVSRERWGQNRLGKALMNVREKIRAEEAAEDEEEEEEVDESVDEVTDDEIDEQPESVAATSDSSTKNKERKHDSTTDDQVDEPSKPKKTPSKKARTNTSRDVNERLYHIFHKTKGKHDEDDEDDETTEDDLLEMFTKKAVEDSMVNGGR</sequence>
<dbReference type="Gene3D" id="1.10.357.40">
    <property type="entry name" value="YbiA-like"/>
    <property type="match status" value="1"/>
</dbReference>
<accession>A0A9P8J9V7</accession>
<comment type="caution">
    <text evidence="3">The sequence shown here is derived from an EMBL/GenBank/DDBJ whole genome shotgun (WGS) entry which is preliminary data.</text>
</comment>
<dbReference type="CDD" id="cd15457">
    <property type="entry name" value="NADAR"/>
    <property type="match status" value="1"/>
</dbReference>
<feature type="domain" description="NADAR" evidence="2">
    <location>
        <begin position="17"/>
        <end position="173"/>
    </location>
</feature>
<dbReference type="NCBIfam" id="TIGR02464">
    <property type="entry name" value="ribofla_fusion"/>
    <property type="match status" value="1"/>
</dbReference>
<feature type="compositionally biased region" description="Acidic residues" evidence="1">
    <location>
        <begin position="177"/>
        <end position="203"/>
    </location>
</feature>
<dbReference type="AlphaFoldDB" id="A0A9P8J9V7"/>
<name>A0A9P8J9V7_AURME</name>
<feature type="region of interest" description="Disordered" evidence="1">
    <location>
        <begin position="174"/>
        <end position="279"/>
    </location>
</feature>
<evidence type="ECO:0000313" key="3">
    <source>
        <dbReference type="EMBL" id="KAG9692229.1"/>
    </source>
</evidence>
<dbReference type="OrthoDB" id="206452at2759"/>
<dbReference type="Proteomes" id="UP000779574">
    <property type="component" value="Unassembled WGS sequence"/>
</dbReference>
<evidence type="ECO:0000256" key="1">
    <source>
        <dbReference type="SAM" id="MobiDB-lite"/>
    </source>
</evidence>
<gene>
    <name evidence="3" type="ORF">KCU76_g6862</name>
</gene>
<reference evidence="3" key="1">
    <citation type="journal article" date="2021" name="J Fungi (Basel)">
        <title>Virulence traits and population genomics of the black yeast Aureobasidium melanogenum.</title>
        <authorList>
            <person name="Cernosa A."/>
            <person name="Sun X."/>
            <person name="Gostincar C."/>
            <person name="Fang C."/>
            <person name="Gunde-Cimerman N."/>
            <person name="Song Z."/>
        </authorList>
    </citation>
    <scope>NUCLEOTIDE SEQUENCE</scope>
    <source>
        <strain evidence="3">EXF-9911</strain>
    </source>
</reference>
<organism evidence="3 4">
    <name type="scientific">Aureobasidium melanogenum</name>
    <name type="common">Aureobasidium pullulans var. melanogenum</name>
    <dbReference type="NCBI Taxonomy" id="46634"/>
    <lineage>
        <taxon>Eukaryota</taxon>
        <taxon>Fungi</taxon>
        <taxon>Dikarya</taxon>
        <taxon>Ascomycota</taxon>
        <taxon>Pezizomycotina</taxon>
        <taxon>Dothideomycetes</taxon>
        <taxon>Dothideomycetidae</taxon>
        <taxon>Dothideales</taxon>
        <taxon>Saccotheciaceae</taxon>
        <taxon>Aureobasidium</taxon>
    </lineage>
</organism>
<proteinExistence type="predicted"/>